<evidence type="ECO:0000256" key="1">
    <source>
        <dbReference type="SAM" id="MobiDB-lite"/>
    </source>
</evidence>
<evidence type="ECO:0000313" key="3">
    <source>
        <dbReference type="EMBL" id="ALU97796.1"/>
    </source>
</evidence>
<dbReference type="Proteomes" id="UP000064183">
    <property type="component" value="Chromosome"/>
</dbReference>
<accession>A0A0U3DBD8</accession>
<feature type="chain" id="PRO_5038879569" description="Secreted protein" evidence="2">
    <location>
        <begin position="33"/>
        <end position="120"/>
    </location>
</feature>
<proteinExistence type="predicted"/>
<reference evidence="3 4" key="1">
    <citation type="journal article" date="2012" name="J. Bacteriol.">
        <title>Draft genome sequence of Streptomyces globisporus C-1027, which produces an antitumor antibiotic consisting of a nine-membered enediyne with a chromoprotein.</title>
        <authorList>
            <person name="Wang L."/>
            <person name="Wang S."/>
            <person name="He Q."/>
            <person name="Yu T."/>
            <person name="Li Q."/>
            <person name="Hong B."/>
        </authorList>
    </citation>
    <scope>NUCLEOTIDE SEQUENCE [LARGE SCALE GENOMIC DNA]</scope>
    <source>
        <strain evidence="3 4">C-1027</strain>
    </source>
</reference>
<dbReference type="KEGG" id="sgb:WQO_33295"/>
<name>A0A0U3DBD8_STRGL</name>
<feature type="signal peptide" evidence="2">
    <location>
        <begin position="1"/>
        <end position="32"/>
    </location>
</feature>
<sequence length="120" mass="12206">MRCREMLALYAGIAVLLMISAFSLGSSSQALATVDAAAHSGDRAVSVFDTSGPNVPLDGVDGDVTLQQRHKAGSTTTTSPVQAGVPSSAPDLHDCPAGVSPHHASPSGSRVPAQARILRC</sequence>
<dbReference type="AlphaFoldDB" id="A0A0U3DBD8"/>
<keyword evidence="2" id="KW-0732">Signal</keyword>
<evidence type="ECO:0000313" key="4">
    <source>
        <dbReference type="Proteomes" id="UP000064183"/>
    </source>
</evidence>
<organism evidence="3 4">
    <name type="scientific">Streptomyces globisporus C-1027</name>
    <dbReference type="NCBI Taxonomy" id="1172567"/>
    <lineage>
        <taxon>Bacteria</taxon>
        <taxon>Bacillati</taxon>
        <taxon>Actinomycetota</taxon>
        <taxon>Actinomycetes</taxon>
        <taxon>Kitasatosporales</taxon>
        <taxon>Streptomycetaceae</taxon>
        <taxon>Streptomyces</taxon>
    </lineage>
</organism>
<protein>
    <recommendedName>
        <fullName evidence="5">Secreted protein</fullName>
    </recommendedName>
</protein>
<evidence type="ECO:0008006" key="5">
    <source>
        <dbReference type="Google" id="ProtNLM"/>
    </source>
</evidence>
<feature type="region of interest" description="Disordered" evidence="1">
    <location>
        <begin position="68"/>
        <end position="115"/>
    </location>
</feature>
<gene>
    <name evidence="3" type="ORF">WQO_33295</name>
</gene>
<evidence type="ECO:0000256" key="2">
    <source>
        <dbReference type="SAM" id="SignalP"/>
    </source>
</evidence>
<dbReference type="EMBL" id="CP013738">
    <property type="protein sequence ID" value="ALU97796.1"/>
    <property type="molecule type" value="Genomic_DNA"/>
</dbReference>